<feature type="domain" description="Aminoglycoside phosphotransferase" evidence="1">
    <location>
        <begin position="15"/>
        <end position="98"/>
    </location>
</feature>
<evidence type="ECO:0000313" key="3">
    <source>
        <dbReference type="Proteomes" id="UP000579605"/>
    </source>
</evidence>
<name>A0A852ZES2_9ACTN</name>
<dbReference type="Pfam" id="PF01636">
    <property type="entry name" value="APH"/>
    <property type="match status" value="1"/>
</dbReference>
<dbReference type="GO" id="GO:0016301">
    <property type="term" value="F:kinase activity"/>
    <property type="evidence" value="ECO:0007669"/>
    <property type="project" value="UniProtKB-KW"/>
</dbReference>
<dbReference type="InterPro" id="IPR011009">
    <property type="entry name" value="Kinase-like_dom_sf"/>
</dbReference>
<reference evidence="2 3" key="1">
    <citation type="submission" date="2020-07" db="EMBL/GenBank/DDBJ databases">
        <title>Sequencing the genomes of 1000 actinobacteria strains.</title>
        <authorList>
            <person name="Klenk H.-P."/>
        </authorList>
    </citation>
    <scope>NUCLEOTIDE SEQUENCE [LARGE SCALE GENOMIC DNA]</scope>
    <source>
        <strain evidence="2 3">DSM 18448</strain>
    </source>
</reference>
<gene>
    <name evidence="2" type="ORF">F4554_003421</name>
</gene>
<dbReference type="SUPFAM" id="SSF56112">
    <property type="entry name" value="Protein kinase-like (PK-like)"/>
    <property type="match status" value="1"/>
</dbReference>
<protein>
    <submittedName>
        <fullName evidence="2">Ser/Thr protein kinase RdoA (MazF antagonist)</fullName>
    </submittedName>
</protein>
<dbReference type="AlphaFoldDB" id="A0A852ZES2"/>
<accession>A0A852ZES2</accession>
<proteinExistence type="predicted"/>
<dbReference type="Gene3D" id="3.90.1200.10">
    <property type="match status" value="1"/>
</dbReference>
<evidence type="ECO:0000313" key="2">
    <source>
        <dbReference type="EMBL" id="NYH90783.1"/>
    </source>
</evidence>
<comment type="caution">
    <text evidence="2">The sequence shown here is derived from an EMBL/GenBank/DDBJ whole genome shotgun (WGS) entry which is preliminary data.</text>
</comment>
<keyword evidence="3" id="KW-1185">Reference proteome</keyword>
<dbReference type="Proteomes" id="UP000579605">
    <property type="component" value="Unassembled WGS sequence"/>
</dbReference>
<sequence>MTPVDWDAGLDEISARHPRLAEWAKVAATSVTDELAALGTAELPTTVIHGDFLAEQNVHYDGDRFVGVIDFAVAHLGSRPYELVSARCYRAPTLLPGYVDEARRQGWPLSDAEEAALAPLRRAFRLVLVAWHLLGGMGTGQFDAAAIDSCLAGTGIDPSGAATALR</sequence>
<keyword evidence="2" id="KW-0418">Kinase</keyword>
<dbReference type="EMBL" id="JACBZH010000001">
    <property type="protein sequence ID" value="NYH90783.1"/>
    <property type="molecule type" value="Genomic_DNA"/>
</dbReference>
<organism evidence="2 3">
    <name type="scientific">Actinopolymorpha rutila</name>
    <dbReference type="NCBI Taxonomy" id="446787"/>
    <lineage>
        <taxon>Bacteria</taxon>
        <taxon>Bacillati</taxon>
        <taxon>Actinomycetota</taxon>
        <taxon>Actinomycetes</taxon>
        <taxon>Propionibacteriales</taxon>
        <taxon>Actinopolymorphaceae</taxon>
        <taxon>Actinopolymorpha</taxon>
    </lineage>
</organism>
<evidence type="ECO:0000259" key="1">
    <source>
        <dbReference type="Pfam" id="PF01636"/>
    </source>
</evidence>
<keyword evidence="2" id="KW-0808">Transferase</keyword>
<dbReference type="InterPro" id="IPR002575">
    <property type="entry name" value="Aminoglycoside_PTrfase"/>
</dbReference>